<gene>
    <name evidence="1" type="ORF">F1649_07660</name>
</gene>
<comment type="caution">
    <text evidence="1">The sequence shown here is derived from an EMBL/GenBank/DDBJ whole genome shotgun (WGS) entry which is preliminary data.</text>
</comment>
<evidence type="ECO:0000313" key="1">
    <source>
        <dbReference type="EMBL" id="KAA8483756.1"/>
    </source>
</evidence>
<dbReference type="EMBL" id="VWNE01000010">
    <property type="protein sequence ID" value="KAA8483756.1"/>
    <property type="molecule type" value="Genomic_DNA"/>
</dbReference>
<organism evidence="1 2">
    <name type="scientific">Arcticibacter tournemirensis</name>
    <dbReference type="NCBI Taxonomy" id="699437"/>
    <lineage>
        <taxon>Bacteria</taxon>
        <taxon>Pseudomonadati</taxon>
        <taxon>Bacteroidota</taxon>
        <taxon>Sphingobacteriia</taxon>
        <taxon>Sphingobacteriales</taxon>
        <taxon>Sphingobacteriaceae</taxon>
        <taxon>Arcticibacter</taxon>
    </lineage>
</organism>
<dbReference type="Proteomes" id="UP000322918">
    <property type="component" value="Unassembled WGS sequence"/>
</dbReference>
<dbReference type="OrthoDB" id="961556at2"/>
<protein>
    <submittedName>
        <fullName evidence="1">Uncharacterized protein</fullName>
    </submittedName>
</protein>
<accession>A0A5M9H9Z3</accession>
<keyword evidence="2" id="KW-1185">Reference proteome</keyword>
<sequence length="217" mass="25091">MQEINAWLLNDHDFYKGAELYEKYGANSFFKKLLTSAGPTPYNVSKLRAELEKLAPASPATEEIKPTEAVTLPVTTQQPATAETAEKAAPNQKDHARYLFLLQRRNDIVMQLDRNMAILDLSNDKNVLFQTAKQVLRLHQQKEEIWSLIDYYQEHGTFEIIPEPEKPSREKEMQQIYVSLSKARKRLADPEYKDRAKTEKLIADKLRRLEELKGGEE</sequence>
<dbReference type="RefSeq" id="WP_141814526.1">
    <property type="nucleotide sequence ID" value="NZ_VFPL01000001.1"/>
</dbReference>
<proteinExistence type="predicted"/>
<reference evidence="1 2" key="1">
    <citation type="submission" date="2019-09" db="EMBL/GenBank/DDBJ databases">
        <title>Pararcticibacter amylolyticus gen. nov., sp. nov., isolated from a rottenly hemp rope, and reclassification of Pedobacter tournemirensis as Pararcticibacter tournemirensis comb. nov.</title>
        <authorList>
            <person name="Cai Y."/>
        </authorList>
    </citation>
    <scope>NUCLEOTIDE SEQUENCE [LARGE SCALE GENOMIC DNA]</scope>
    <source>
        <strain evidence="1 2">TF5-37.2-LB10</strain>
    </source>
</reference>
<name>A0A5M9H9Z3_9SPHI</name>
<dbReference type="AlphaFoldDB" id="A0A5M9H9Z3"/>
<evidence type="ECO:0000313" key="2">
    <source>
        <dbReference type="Proteomes" id="UP000322918"/>
    </source>
</evidence>